<dbReference type="Gene3D" id="3.40.50.620">
    <property type="entry name" value="HUPs"/>
    <property type="match status" value="1"/>
</dbReference>
<dbReference type="GO" id="GO:0005634">
    <property type="term" value="C:nucleus"/>
    <property type="evidence" value="ECO:0007669"/>
    <property type="project" value="UniProtKB-SubCell"/>
</dbReference>
<evidence type="ECO:0000256" key="12">
    <source>
        <dbReference type="RuleBase" id="RU361234"/>
    </source>
</evidence>
<evidence type="ECO:0000313" key="16">
    <source>
        <dbReference type="Proteomes" id="UP000800094"/>
    </source>
</evidence>
<dbReference type="GO" id="GO:0004831">
    <property type="term" value="F:tyrosine-tRNA ligase activity"/>
    <property type="evidence" value="ECO:0007669"/>
    <property type="project" value="UniProtKB-EC"/>
</dbReference>
<dbReference type="GO" id="GO:0006437">
    <property type="term" value="P:tyrosyl-tRNA aminoacylation"/>
    <property type="evidence" value="ECO:0007669"/>
    <property type="project" value="InterPro"/>
</dbReference>
<dbReference type="Proteomes" id="UP000800094">
    <property type="component" value="Unassembled WGS sequence"/>
</dbReference>
<keyword evidence="9 12" id="KW-0030">Aminoacyl-tRNA synthetase</keyword>
<comment type="catalytic activity">
    <reaction evidence="11 12">
        <text>tRNA(Tyr) + L-tyrosine + ATP = L-tyrosyl-tRNA(Tyr) + AMP + diphosphate + H(+)</text>
        <dbReference type="Rhea" id="RHEA:10220"/>
        <dbReference type="Rhea" id="RHEA-COMP:9706"/>
        <dbReference type="Rhea" id="RHEA-COMP:9707"/>
        <dbReference type="ChEBI" id="CHEBI:15378"/>
        <dbReference type="ChEBI" id="CHEBI:30616"/>
        <dbReference type="ChEBI" id="CHEBI:33019"/>
        <dbReference type="ChEBI" id="CHEBI:58315"/>
        <dbReference type="ChEBI" id="CHEBI:78442"/>
        <dbReference type="ChEBI" id="CHEBI:78536"/>
        <dbReference type="ChEBI" id="CHEBI:456215"/>
        <dbReference type="EC" id="6.1.1.1"/>
    </reaction>
</comment>
<keyword evidence="16" id="KW-1185">Reference proteome</keyword>
<dbReference type="SUPFAM" id="SSF52374">
    <property type="entry name" value="Nucleotidylyl transferase"/>
    <property type="match status" value="1"/>
</dbReference>
<dbReference type="FunFam" id="1.10.240.10:FF:000004">
    <property type="entry name" value="Tyrosine--tRNA ligase"/>
    <property type="match status" value="1"/>
</dbReference>
<keyword evidence="15" id="KW-0808">Transferase</keyword>
<dbReference type="PRINTS" id="PR01040">
    <property type="entry name" value="TRNASYNTHTYR"/>
</dbReference>
<keyword evidence="10" id="KW-0539">Nucleus</keyword>
<dbReference type="InterPro" id="IPR002305">
    <property type="entry name" value="aa-tRNA-synth_Ic"/>
</dbReference>
<evidence type="ECO:0000256" key="14">
    <source>
        <dbReference type="SAM" id="MobiDB-lite"/>
    </source>
</evidence>
<sequence length="452" mass="50266">MADDTQAIKDEIALLEKNIAELQAQLKDAQARLEKKQWDAVDRTFDTKLSVDQQLALINTNLKEVLNPEIMESVLRKGEHLKIYWGTATTGRPHCGYFVPVLKIAQFLRAGCHVKILLADIHGFLDNLKAPIELVKYRAEYYRFVIIALLKAINVPINKLEFVLGSEFELKPDYMMDVLRLASITSEHDAKKAGAEVVKQTENAPLSGLIYPLMQALDEQYLDVDVQFGGLDQRKIFALAKEVLPKVGYKERCHLMNPMVPGLQGGKMSASDPDSKIDVLDTADAVRKKLKKAFAPPKQVEENGILSFVEYVLLPAGELRHGTPKFIVERRDAEPLVYTEIAQMHKDYLDDILTPQMLKPAVTEALVELLAPVQSEFQATPAWQEIEKKAYPPPPAPPKKEKKKKDKGTGYPGAKKVTAQPDGHVEGADKAVVDVGADGGAKAMEKLGLEEK</sequence>
<dbReference type="Gene3D" id="1.10.240.10">
    <property type="entry name" value="Tyrosyl-Transfer RNA Synthetase"/>
    <property type="match status" value="1"/>
</dbReference>
<keyword evidence="4" id="KW-0963">Cytoplasm</keyword>
<proteinExistence type="inferred from homology"/>
<evidence type="ECO:0000256" key="13">
    <source>
        <dbReference type="SAM" id="Coils"/>
    </source>
</evidence>
<dbReference type="PANTHER" id="PTHR46264">
    <property type="entry name" value="TYROSINE-TRNA LIGASE"/>
    <property type="match status" value="1"/>
</dbReference>
<dbReference type="InterPro" id="IPR002307">
    <property type="entry name" value="Tyr-tRNA-ligase"/>
</dbReference>
<evidence type="ECO:0000256" key="7">
    <source>
        <dbReference type="ARBA" id="ARBA00022840"/>
    </source>
</evidence>
<feature type="coiled-coil region" evidence="13">
    <location>
        <begin position="5"/>
        <end position="39"/>
    </location>
</feature>
<evidence type="ECO:0000256" key="6">
    <source>
        <dbReference type="ARBA" id="ARBA00022741"/>
    </source>
</evidence>
<accession>A0A6A6I2M5</accession>
<comment type="similarity">
    <text evidence="3 12">Belongs to the class-I aminoacyl-tRNA synthetase family.</text>
</comment>
<dbReference type="OrthoDB" id="197206at2759"/>
<dbReference type="GO" id="GO:0016740">
    <property type="term" value="F:transferase activity"/>
    <property type="evidence" value="ECO:0007669"/>
    <property type="project" value="UniProtKB-KW"/>
</dbReference>
<evidence type="ECO:0000256" key="3">
    <source>
        <dbReference type="ARBA" id="ARBA00005594"/>
    </source>
</evidence>
<dbReference type="EMBL" id="ML987202">
    <property type="protein sequence ID" value="KAF2244724.1"/>
    <property type="molecule type" value="Genomic_DNA"/>
</dbReference>
<dbReference type="FunFam" id="3.40.50.620:FF:000040">
    <property type="entry name" value="Tyrosine--tRNA ligase"/>
    <property type="match status" value="1"/>
</dbReference>
<dbReference type="NCBIfam" id="TIGR00234">
    <property type="entry name" value="tyrS"/>
    <property type="match status" value="1"/>
</dbReference>
<reference evidence="15" key="1">
    <citation type="journal article" date="2020" name="Stud. Mycol.">
        <title>101 Dothideomycetes genomes: a test case for predicting lifestyles and emergence of pathogens.</title>
        <authorList>
            <person name="Haridas S."/>
            <person name="Albert R."/>
            <person name="Binder M."/>
            <person name="Bloem J."/>
            <person name="Labutti K."/>
            <person name="Salamov A."/>
            <person name="Andreopoulos B."/>
            <person name="Baker S."/>
            <person name="Barry K."/>
            <person name="Bills G."/>
            <person name="Bluhm B."/>
            <person name="Cannon C."/>
            <person name="Castanera R."/>
            <person name="Culley D."/>
            <person name="Daum C."/>
            <person name="Ezra D."/>
            <person name="Gonzalez J."/>
            <person name="Henrissat B."/>
            <person name="Kuo A."/>
            <person name="Liang C."/>
            <person name="Lipzen A."/>
            <person name="Lutzoni F."/>
            <person name="Magnuson J."/>
            <person name="Mondo S."/>
            <person name="Nolan M."/>
            <person name="Ohm R."/>
            <person name="Pangilinan J."/>
            <person name="Park H.-J."/>
            <person name="Ramirez L."/>
            <person name="Alfaro M."/>
            <person name="Sun H."/>
            <person name="Tritt A."/>
            <person name="Yoshinaga Y."/>
            <person name="Zwiers L.-H."/>
            <person name="Turgeon B."/>
            <person name="Goodwin S."/>
            <person name="Spatafora J."/>
            <person name="Crous P."/>
            <person name="Grigoriev I."/>
        </authorList>
    </citation>
    <scope>NUCLEOTIDE SEQUENCE</scope>
    <source>
        <strain evidence="15">CBS 122368</strain>
    </source>
</reference>
<evidence type="ECO:0000256" key="11">
    <source>
        <dbReference type="ARBA" id="ARBA00048248"/>
    </source>
</evidence>
<evidence type="ECO:0000313" key="15">
    <source>
        <dbReference type="EMBL" id="KAF2244724.1"/>
    </source>
</evidence>
<keyword evidence="6 12" id="KW-0547">Nucleotide-binding</keyword>
<dbReference type="Pfam" id="PF00579">
    <property type="entry name" value="tRNA-synt_1b"/>
    <property type="match status" value="1"/>
</dbReference>
<evidence type="ECO:0000256" key="10">
    <source>
        <dbReference type="ARBA" id="ARBA00023242"/>
    </source>
</evidence>
<dbReference type="InterPro" id="IPR050489">
    <property type="entry name" value="Tyr-tRNA_synthase"/>
</dbReference>
<evidence type="ECO:0000256" key="1">
    <source>
        <dbReference type="ARBA" id="ARBA00004123"/>
    </source>
</evidence>
<evidence type="ECO:0000256" key="9">
    <source>
        <dbReference type="ARBA" id="ARBA00023146"/>
    </source>
</evidence>
<keyword evidence="5 12" id="KW-0436">Ligase</keyword>
<evidence type="ECO:0000256" key="5">
    <source>
        <dbReference type="ARBA" id="ARBA00022598"/>
    </source>
</evidence>
<dbReference type="NCBIfam" id="NF006330">
    <property type="entry name" value="PRK08560.1"/>
    <property type="match status" value="1"/>
</dbReference>
<organism evidence="15 16">
    <name type="scientific">Trematosphaeria pertusa</name>
    <dbReference type="NCBI Taxonomy" id="390896"/>
    <lineage>
        <taxon>Eukaryota</taxon>
        <taxon>Fungi</taxon>
        <taxon>Dikarya</taxon>
        <taxon>Ascomycota</taxon>
        <taxon>Pezizomycotina</taxon>
        <taxon>Dothideomycetes</taxon>
        <taxon>Pleosporomycetidae</taxon>
        <taxon>Pleosporales</taxon>
        <taxon>Massarineae</taxon>
        <taxon>Trematosphaeriaceae</taxon>
        <taxon>Trematosphaeria</taxon>
    </lineage>
</organism>
<evidence type="ECO:0000256" key="8">
    <source>
        <dbReference type="ARBA" id="ARBA00022917"/>
    </source>
</evidence>
<dbReference type="PANTHER" id="PTHR46264:SF4">
    <property type="entry name" value="TYROSINE--TRNA LIGASE, CYTOPLASMIC"/>
    <property type="match status" value="1"/>
</dbReference>
<dbReference type="CDD" id="cd00805">
    <property type="entry name" value="TyrRS_core"/>
    <property type="match status" value="1"/>
</dbReference>
<dbReference type="GO" id="GO:0005524">
    <property type="term" value="F:ATP binding"/>
    <property type="evidence" value="ECO:0007669"/>
    <property type="project" value="UniProtKB-KW"/>
</dbReference>
<dbReference type="InterPro" id="IPR014729">
    <property type="entry name" value="Rossmann-like_a/b/a_fold"/>
</dbReference>
<dbReference type="GeneID" id="54583132"/>
<dbReference type="GO" id="GO:0005737">
    <property type="term" value="C:cytoplasm"/>
    <property type="evidence" value="ECO:0007669"/>
    <property type="project" value="UniProtKB-SubCell"/>
</dbReference>
<keyword evidence="7 12" id="KW-0067">ATP-binding</keyword>
<dbReference type="RefSeq" id="XP_033679728.1">
    <property type="nucleotide sequence ID" value="XM_033829802.1"/>
</dbReference>
<name>A0A6A6I2M5_9PLEO</name>
<keyword evidence="13" id="KW-0175">Coiled coil</keyword>
<feature type="region of interest" description="Disordered" evidence="14">
    <location>
        <begin position="386"/>
        <end position="427"/>
    </location>
</feature>
<protein>
    <recommendedName>
        <fullName evidence="12">Tyrosine--tRNA ligase</fullName>
        <ecNumber evidence="12">6.1.1.1</ecNumber>
    </recommendedName>
    <alternativeName>
        <fullName evidence="12">Tyrosyl-tRNA synthetase</fullName>
    </alternativeName>
</protein>
<gene>
    <name evidence="15" type="ORF">BU26DRAFT_522503</name>
</gene>
<evidence type="ECO:0000256" key="2">
    <source>
        <dbReference type="ARBA" id="ARBA00004496"/>
    </source>
</evidence>
<comment type="subcellular location">
    <subcellularLocation>
        <location evidence="2">Cytoplasm</location>
    </subcellularLocation>
    <subcellularLocation>
        <location evidence="1">Nucleus</location>
    </subcellularLocation>
</comment>
<dbReference type="AlphaFoldDB" id="A0A6A6I2M5"/>
<evidence type="ECO:0000256" key="4">
    <source>
        <dbReference type="ARBA" id="ARBA00022490"/>
    </source>
</evidence>
<dbReference type="EC" id="6.1.1.1" evidence="12"/>
<keyword evidence="8 12" id="KW-0648">Protein biosynthesis</keyword>